<keyword evidence="3" id="KW-1185">Reference proteome</keyword>
<dbReference type="RefSeq" id="WP_203680697.1">
    <property type="nucleotide sequence ID" value="NZ_BOMW01000029.1"/>
</dbReference>
<dbReference type="Proteomes" id="UP000629619">
    <property type="component" value="Unassembled WGS sequence"/>
</dbReference>
<evidence type="ECO:0000313" key="3">
    <source>
        <dbReference type="Proteomes" id="UP000629619"/>
    </source>
</evidence>
<sequence>MSKERARRRAVRLAVAEREKAARARKVARRQRRRTIIRSLRPHVRLGSSGRLYRRSRAQRTGIVLVPLLAIVAVWLFIPDQALRILLTVLLVLAAPALVVVVLGRRS</sequence>
<feature type="transmembrane region" description="Helical" evidence="1">
    <location>
        <begin position="84"/>
        <end position="104"/>
    </location>
</feature>
<protein>
    <submittedName>
        <fullName evidence="2">Uncharacterized protein</fullName>
    </submittedName>
</protein>
<keyword evidence="1" id="KW-0812">Transmembrane</keyword>
<organism evidence="2 3">
    <name type="scientific">Actinoplanes siamensis</name>
    <dbReference type="NCBI Taxonomy" id="1223317"/>
    <lineage>
        <taxon>Bacteria</taxon>
        <taxon>Bacillati</taxon>
        <taxon>Actinomycetota</taxon>
        <taxon>Actinomycetes</taxon>
        <taxon>Micromonosporales</taxon>
        <taxon>Micromonosporaceae</taxon>
        <taxon>Actinoplanes</taxon>
    </lineage>
</organism>
<feature type="transmembrane region" description="Helical" evidence="1">
    <location>
        <begin position="61"/>
        <end position="78"/>
    </location>
</feature>
<dbReference type="AlphaFoldDB" id="A0A919TKN7"/>
<evidence type="ECO:0000256" key="1">
    <source>
        <dbReference type="SAM" id="Phobius"/>
    </source>
</evidence>
<name>A0A919TKN7_9ACTN</name>
<comment type="caution">
    <text evidence="2">The sequence shown here is derived from an EMBL/GenBank/DDBJ whole genome shotgun (WGS) entry which is preliminary data.</text>
</comment>
<keyword evidence="1" id="KW-0472">Membrane</keyword>
<proteinExistence type="predicted"/>
<evidence type="ECO:0000313" key="2">
    <source>
        <dbReference type="EMBL" id="GIF05782.1"/>
    </source>
</evidence>
<keyword evidence="1" id="KW-1133">Transmembrane helix</keyword>
<dbReference type="EMBL" id="BOMW01000029">
    <property type="protein sequence ID" value="GIF05782.1"/>
    <property type="molecule type" value="Genomic_DNA"/>
</dbReference>
<reference evidence="2" key="1">
    <citation type="submission" date="2021-01" db="EMBL/GenBank/DDBJ databases">
        <title>Whole genome shotgun sequence of Actinoplanes siamensis NBRC 109076.</title>
        <authorList>
            <person name="Komaki H."/>
            <person name="Tamura T."/>
        </authorList>
    </citation>
    <scope>NUCLEOTIDE SEQUENCE</scope>
    <source>
        <strain evidence="2">NBRC 109076</strain>
    </source>
</reference>
<gene>
    <name evidence="2" type="ORF">Asi03nite_33200</name>
</gene>
<accession>A0A919TKN7</accession>